<gene>
    <name evidence="2" type="ORF">GALMADRAFT_231017</name>
</gene>
<feature type="domain" description="Endonuclease/exonuclease/phosphatase" evidence="1">
    <location>
        <begin position="11"/>
        <end position="309"/>
    </location>
</feature>
<dbReference type="InterPro" id="IPR036691">
    <property type="entry name" value="Endo/exonu/phosph_ase_sf"/>
</dbReference>
<proteinExistence type="predicted"/>
<evidence type="ECO:0000313" key="2">
    <source>
        <dbReference type="EMBL" id="KDR68690.1"/>
    </source>
</evidence>
<dbReference type="EMBL" id="KL142406">
    <property type="protein sequence ID" value="KDR68690.1"/>
    <property type="molecule type" value="Genomic_DNA"/>
</dbReference>
<accession>A0A067SCM6</accession>
<dbReference type="PANTHER" id="PTHR12121">
    <property type="entry name" value="CARBON CATABOLITE REPRESSOR PROTEIN 4"/>
    <property type="match status" value="1"/>
</dbReference>
<reference evidence="3" key="1">
    <citation type="journal article" date="2014" name="Proc. Natl. Acad. Sci. U.S.A.">
        <title>Extensive sampling of basidiomycete genomes demonstrates inadequacy of the white-rot/brown-rot paradigm for wood decay fungi.</title>
        <authorList>
            <person name="Riley R."/>
            <person name="Salamov A.A."/>
            <person name="Brown D.W."/>
            <person name="Nagy L.G."/>
            <person name="Floudas D."/>
            <person name="Held B.W."/>
            <person name="Levasseur A."/>
            <person name="Lombard V."/>
            <person name="Morin E."/>
            <person name="Otillar R."/>
            <person name="Lindquist E.A."/>
            <person name="Sun H."/>
            <person name="LaButti K.M."/>
            <person name="Schmutz J."/>
            <person name="Jabbour D."/>
            <person name="Luo H."/>
            <person name="Baker S.E."/>
            <person name="Pisabarro A.G."/>
            <person name="Walton J.D."/>
            <person name="Blanchette R.A."/>
            <person name="Henrissat B."/>
            <person name="Martin F."/>
            <person name="Cullen D."/>
            <person name="Hibbett D.S."/>
            <person name="Grigoriev I.V."/>
        </authorList>
    </citation>
    <scope>NUCLEOTIDE SEQUENCE [LARGE SCALE GENOMIC DNA]</scope>
    <source>
        <strain evidence="3">CBS 339.88</strain>
    </source>
</reference>
<dbReference type="Gene3D" id="3.60.10.10">
    <property type="entry name" value="Endonuclease/exonuclease/phosphatase"/>
    <property type="match status" value="1"/>
</dbReference>
<dbReference type="Pfam" id="PF03372">
    <property type="entry name" value="Exo_endo_phos"/>
    <property type="match status" value="1"/>
</dbReference>
<dbReference type="Proteomes" id="UP000027222">
    <property type="component" value="Unassembled WGS sequence"/>
</dbReference>
<keyword evidence="3" id="KW-1185">Reference proteome</keyword>
<dbReference type="OrthoDB" id="276515at2759"/>
<dbReference type="HOGENOM" id="CLU_030508_0_1_1"/>
<dbReference type="GO" id="GO:0000175">
    <property type="term" value="F:3'-5'-RNA exonuclease activity"/>
    <property type="evidence" value="ECO:0007669"/>
    <property type="project" value="TreeGrafter"/>
</dbReference>
<dbReference type="SUPFAM" id="SSF56219">
    <property type="entry name" value="DNase I-like"/>
    <property type="match status" value="1"/>
</dbReference>
<dbReference type="AlphaFoldDB" id="A0A067SCM6"/>
<dbReference type="InterPro" id="IPR005135">
    <property type="entry name" value="Endo/exonuclease/phosphatase"/>
</dbReference>
<evidence type="ECO:0000259" key="1">
    <source>
        <dbReference type="Pfam" id="PF03372"/>
    </source>
</evidence>
<dbReference type="CDD" id="cd09083">
    <property type="entry name" value="EEP-1"/>
    <property type="match status" value="1"/>
</dbReference>
<dbReference type="PANTHER" id="PTHR12121:SF36">
    <property type="entry name" value="ENDONUCLEASE_EXONUCLEASE_PHOSPHATASE DOMAIN-CONTAINING PROTEIN"/>
    <property type="match status" value="1"/>
</dbReference>
<dbReference type="InterPro" id="IPR050410">
    <property type="entry name" value="CCR4/nocturin_mRNA_transcr"/>
</dbReference>
<protein>
    <recommendedName>
        <fullName evidence="1">Endonuclease/exonuclease/phosphatase domain-containing protein</fullName>
    </recommendedName>
</protein>
<organism evidence="2 3">
    <name type="scientific">Galerina marginata (strain CBS 339.88)</name>
    <dbReference type="NCBI Taxonomy" id="685588"/>
    <lineage>
        <taxon>Eukaryota</taxon>
        <taxon>Fungi</taxon>
        <taxon>Dikarya</taxon>
        <taxon>Basidiomycota</taxon>
        <taxon>Agaricomycotina</taxon>
        <taxon>Agaricomycetes</taxon>
        <taxon>Agaricomycetidae</taxon>
        <taxon>Agaricales</taxon>
        <taxon>Agaricineae</taxon>
        <taxon>Strophariaceae</taxon>
        <taxon>Galerina</taxon>
    </lineage>
</organism>
<sequence>MRIVTYNLRYDSQPDNISVQKSLNSLEDPLQKPHFLAFSGKEQPWSKRRVLVAQQLLGEGIAVAGFQEALIRQVNDLAELFGSDWSWVGVGREDGIKSGEFCPIFFKKSEINLISHDSFWLSNTPFAPSKFPGASSFRVCTAAHFTSQLTAEKKQFTILNTHLDDWSDAQRKLGASMLLARARYEAVKTSSPVFITGDFNSPSSGKDSGAYDIITGAAPPVPIDPAFAAKYAVEPDQLPGFRMLDLRGEAPRRGVSATYATFTGFTAPSHTASWSRIDFVFGGSNKGWEALGQSVMANLSDDGLLASDHRPVFTDVSI</sequence>
<name>A0A067SCM6_GALM3</name>
<evidence type="ECO:0000313" key="3">
    <source>
        <dbReference type="Proteomes" id="UP000027222"/>
    </source>
</evidence>